<keyword evidence="1" id="KW-1133">Transmembrane helix</keyword>
<keyword evidence="1" id="KW-0812">Transmembrane</keyword>
<feature type="transmembrane region" description="Helical" evidence="1">
    <location>
        <begin position="125"/>
        <end position="143"/>
    </location>
</feature>
<proteinExistence type="predicted"/>
<accession>A0ABS2QVA2</accession>
<keyword evidence="1" id="KW-0472">Membrane</keyword>
<evidence type="ECO:0000313" key="3">
    <source>
        <dbReference type="Proteomes" id="UP000809829"/>
    </source>
</evidence>
<dbReference type="Proteomes" id="UP000809829">
    <property type="component" value="Unassembled WGS sequence"/>
</dbReference>
<gene>
    <name evidence="2" type="ORF">JOC83_002040</name>
</gene>
<sequence>MNKNQLFSLFRYSLVLYVVFFSVLFVALIPTIFGYQVSIYQAEQEVNNIERDSLIIAKRDNFVLERHDFILVEKLNESHYVLLHVNEVKGRKDIFHPEMAHNHYTKYMYHIPYIGSVVHVLKSHISAFFIATSLMFLITYLKWKL</sequence>
<evidence type="ECO:0000313" key="2">
    <source>
        <dbReference type="EMBL" id="MBM7703193.1"/>
    </source>
</evidence>
<keyword evidence="3" id="KW-1185">Reference proteome</keyword>
<evidence type="ECO:0000256" key="1">
    <source>
        <dbReference type="SAM" id="Phobius"/>
    </source>
</evidence>
<dbReference type="EMBL" id="JAFBFC010000003">
    <property type="protein sequence ID" value="MBM7703193.1"/>
    <property type="molecule type" value="Genomic_DNA"/>
</dbReference>
<comment type="caution">
    <text evidence="2">The sequence shown here is derived from an EMBL/GenBank/DDBJ whole genome shotgun (WGS) entry which is preliminary data.</text>
</comment>
<protein>
    <submittedName>
        <fullName evidence="2">Thiaminase</fullName>
    </submittedName>
</protein>
<feature type="transmembrane region" description="Helical" evidence="1">
    <location>
        <begin position="12"/>
        <end position="33"/>
    </location>
</feature>
<reference evidence="2 3" key="1">
    <citation type="submission" date="2021-01" db="EMBL/GenBank/DDBJ databases">
        <title>Genomic Encyclopedia of Type Strains, Phase IV (KMG-IV): sequencing the most valuable type-strain genomes for metagenomic binning, comparative biology and taxonomic classification.</title>
        <authorList>
            <person name="Goeker M."/>
        </authorList>
    </citation>
    <scope>NUCLEOTIDE SEQUENCE [LARGE SCALE GENOMIC DNA]</scope>
    <source>
        <strain evidence="2 3">DSM 104297</strain>
    </source>
</reference>
<name>A0ABS2QVA2_9BACI</name>
<dbReference type="RefSeq" id="WP_205186756.1">
    <property type="nucleotide sequence ID" value="NZ_JAFBFC010000003.1"/>
</dbReference>
<organism evidence="2 3">
    <name type="scientific">Priestia iocasae</name>
    <dbReference type="NCBI Taxonomy" id="2291674"/>
    <lineage>
        <taxon>Bacteria</taxon>
        <taxon>Bacillati</taxon>
        <taxon>Bacillota</taxon>
        <taxon>Bacilli</taxon>
        <taxon>Bacillales</taxon>
        <taxon>Bacillaceae</taxon>
        <taxon>Priestia</taxon>
    </lineage>
</organism>